<dbReference type="KEGG" id="bky:D1093_09075"/>
<dbReference type="Pfam" id="PF00149">
    <property type="entry name" value="Metallophos"/>
    <property type="match status" value="1"/>
</dbReference>
<organism evidence="3 4">
    <name type="scientific">Bartonella kosoyi</name>
    <dbReference type="NCBI Taxonomy" id="2133959"/>
    <lineage>
        <taxon>Bacteria</taxon>
        <taxon>Pseudomonadati</taxon>
        <taxon>Pseudomonadota</taxon>
        <taxon>Alphaproteobacteria</taxon>
        <taxon>Hyphomicrobiales</taxon>
        <taxon>Bartonellaceae</taxon>
        <taxon>Bartonella</taxon>
    </lineage>
</organism>
<dbReference type="AlphaFoldDB" id="A0A5B9CYE6"/>
<dbReference type="RefSeq" id="WP_120102162.1">
    <property type="nucleotide sequence ID" value="NZ_CP031843.2"/>
</dbReference>
<feature type="compositionally biased region" description="Basic and acidic residues" evidence="1">
    <location>
        <begin position="49"/>
        <end position="58"/>
    </location>
</feature>
<feature type="region of interest" description="Disordered" evidence="1">
    <location>
        <begin position="33"/>
        <end position="74"/>
    </location>
</feature>
<dbReference type="Gene3D" id="3.60.21.10">
    <property type="match status" value="1"/>
</dbReference>
<evidence type="ECO:0000259" key="2">
    <source>
        <dbReference type="Pfam" id="PF00149"/>
    </source>
</evidence>
<accession>A0A5B9CYE6</accession>
<feature type="compositionally biased region" description="Low complexity" evidence="1">
    <location>
        <begin position="62"/>
        <end position="74"/>
    </location>
</feature>
<dbReference type="InterPro" id="IPR004843">
    <property type="entry name" value="Calcineurin-like_PHP"/>
</dbReference>
<name>A0A5B9CYE6_9HYPH</name>
<sequence length="398" mass="45235">MKYKYTNISIIFLSILSYTNYTIGGEKEISNKPHEVTKSKTKFGNLNHRSTDEIDSHHNAQKSSNSPKKTSPKNYTVIIMSDPQAWRLDYGDPNNKTNKVLWLKKNKKVAKAIKSQKPTFYIVNGDLTEFGRIETYEDYTNTYKNLGSPVYEGLGNHDYANNIGYCIIPEDKNSSGDACAIDAVSRMIKEIKKYEDELPHFNQDITEVTNPSNKSVRSIEGSFGYSWDYGDIHYVQLHNYPTYTVNLKQRDMIIHVKSSLDWLKKDLAAADARGKITVINFHDAKAFFPNNSSHFINPQNAQSLSVFKSIITSHNVKAIFVGHRHFQTYCRAQDDKVFGNIPVYTSGALFRGDYYHITVQGKNIHVKAYNGITGKPTLIEDLGMIGTNIEFFESCSNL</sequence>
<protein>
    <submittedName>
        <fullName evidence="3">Metallophosphoesterase</fullName>
    </submittedName>
</protein>
<feature type="domain" description="Calcineurin-like phosphoesterase" evidence="2">
    <location>
        <begin position="77"/>
        <end position="325"/>
    </location>
</feature>
<proteinExistence type="predicted"/>
<gene>
    <name evidence="3" type="ORF">D1093_09075</name>
</gene>
<evidence type="ECO:0000313" key="4">
    <source>
        <dbReference type="Proteomes" id="UP000321940"/>
    </source>
</evidence>
<dbReference type="InterPro" id="IPR051918">
    <property type="entry name" value="STPP_CPPED1"/>
</dbReference>
<dbReference type="GO" id="GO:0016787">
    <property type="term" value="F:hydrolase activity"/>
    <property type="evidence" value="ECO:0007669"/>
    <property type="project" value="InterPro"/>
</dbReference>
<dbReference type="InterPro" id="IPR029052">
    <property type="entry name" value="Metallo-depent_PP-like"/>
</dbReference>
<evidence type="ECO:0000256" key="1">
    <source>
        <dbReference type="SAM" id="MobiDB-lite"/>
    </source>
</evidence>
<evidence type="ECO:0000313" key="3">
    <source>
        <dbReference type="EMBL" id="QEE09719.1"/>
    </source>
</evidence>
<keyword evidence="4" id="KW-1185">Reference proteome</keyword>
<dbReference type="SUPFAM" id="SSF56300">
    <property type="entry name" value="Metallo-dependent phosphatases"/>
    <property type="match status" value="1"/>
</dbReference>
<dbReference type="PANTHER" id="PTHR43143:SF1">
    <property type="entry name" value="SERINE_THREONINE-PROTEIN PHOSPHATASE CPPED1"/>
    <property type="match status" value="1"/>
</dbReference>
<dbReference type="Proteomes" id="UP000321940">
    <property type="component" value="Chromosome"/>
</dbReference>
<dbReference type="PANTHER" id="PTHR43143">
    <property type="entry name" value="METALLOPHOSPHOESTERASE, CALCINEURIN SUPERFAMILY"/>
    <property type="match status" value="1"/>
</dbReference>
<reference evidence="3 4" key="1">
    <citation type="journal article" date="2020" name="Int. J. Syst. Evol. Microbiol.">
        <title>Bartonella kosoyi sp. nov. and Bartonella krasnovii sp. nov., two novel species closely related to the zoonotic Bartonella elizabethae, isolated from black rats and wild desert rodent-fleas.</title>
        <authorList>
            <person name="Gutierrez R."/>
            <person name="Shalit T."/>
            <person name="Markus B."/>
            <person name="Yuan C."/>
            <person name="Nachum-Biala Y."/>
            <person name="Elad D."/>
            <person name="Harrus S."/>
        </authorList>
    </citation>
    <scope>NUCLEOTIDE SEQUENCE [LARGE SCALE GENOMIC DNA]</scope>
    <source>
        <strain evidence="3 4">Tel Aviv</strain>
    </source>
</reference>
<dbReference type="CDD" id="cd00838">
    <property type="entry name" value="MPP_superfamily"/>
    <property type="match status" value="1"/>
</dbReference>
<dbReference type="EMBL" id="CP031843">
    <property type="protein sequence ID" value="QEE09719.1"/>
    <property type="molecule type" value="Genomic_DNA"/>
</dbReference>